<dbReference type="EMBL" id="CDMY01000295">
    <property type="protein sequence ID" value="CEM00548.1"/>
    <property type="molecule type" value="Genomic_DNA"/>
</dbReference>
<sequence length="105" mass="11330">MRGGPPVGGIRRLGRLRLLHCSESRRIPFQDAALSLFITFLGLSAAERFRAPLIIDAAHEGAKSLMQQNLTMTMVALSAAMMPHPAATRRQEETSAAFGAPRTSA</sequence>
<name>A0A0G4EQP4_VITBC</name>
<keyword evidence="3" id="KW-1185">Reference proteome</keyword>
<organism evidence="2 3">
    <name type="scientific">Vitrella brassicaformis (strain CCMP3155)</name>
    <dbReference type="NCBI Taxonomy" id="1169540"/>
    <lineage>
        <taxon>Eukaryota</taxon>
        <taxon>Sar</taxon>
        <taxon>Alveolata</taxon>
        <taxon>Colpodellida</taxon>
        <taxon>Vitrellaceae</taxon>
        <taxon>Vitrella</taxon>
    </lineage>
</organism>
<evidence type="ECO:0000256" key="1">
    <source>
        <dbReference type="SAM" id="MobiDB-lite"/>
    </source>
</evidence>
<proteinExistence type="predicted"/>
<evidence type="ECO:0000313" key="2">
    <source>
        <dbReference type="EMBL" id="CEM00548.1"/>
    </source>
</evidence>
<feature type="region of interest" description="Disordered" evidence="1">
    <location>
        <begin position="83"/>
        <end position="105"/>
    </location>
</feature>
<dbReference type="VEuPathDB" id="CryptoDB:Vbra_12817"/>
<accession>A0A0G4EQP4</accession>
<dbReference type="Proteomes" id="UP000041254">
    <property type="component" value="Unassembled WGS sequence"/>
</dbReference>
<dbReference type="AlphaFoldDB" id="A0A0G4EQP4"/>
<reference evidence="2 3" key="1">
    <citation type="submission" date="2014-11" db="EMBL/GenBank/DDBJ databases">
        <authorList>
            <person name="Zhu J."/>
            <person name="Qi W."/>
            <person name="Song R."/>
        </authorList>
    </citation>
    <scope>NUCLEOTIDE SEQUENCE [LARGE SCALE GENOMIC DNA]</scope>
</reference>
<dbReference type="InParanoid" id="A0A0G4EQP4"/>
<evidence type="ECO:0000313" key="3">
    <source>
        <dbReference type="Proteomes" id="UP000041254"/>
    </source>
</evidence>
<protein>
    <submittedName>
        <fullName evidence="2">Uncharacterized protein</fullName>
    </submittedName>
</protein>
<gene>
    <name evidence="2" type="ORF">Vbra_12817</name>
</gene>